<feature type="transmembrane region" description="Helical" evidence="6">
    <location>
        <begin position="260"/>
        <end position="281"/>
    </location>
</feature>
<feature type="transmembrane region" description="Helical" evidence="6">
    <location>
        <begin position="117"/>
        <end position="138"/>
    </location>
</feature>
<reference evidence="7 8" key="1">
    <citation type="submission" date="2024-09" db="EMBL/GenBank/DDBJ databases">
        <authorList>
            <person name="Sun Q."/>
            <person name="Mori K."/>
        </authorList>
    </citation>
    <scope>NUCLEOTIDE SEQUENCE [LARGE SCALE GENOMIC DNA]</scope>
    <source>
        <strain evidence="7 8">CCM 7650</strain>
    </source>
</reference>
<evidence type="ECO:0000256" key="4">
    <source>
        <dbReference type="ARBA" id="ARBA00022989"/>
    </source>
</evidence>
<organism evidence="7 8">
    <name type="scientific">Fontibacter flavus</name>
    <dbReference type="NCBI Taxonomy" id="654838"/>
    <lineage>
        <taxon>Bacteria</taxon>
        <taxon>Pseudomonadati</taxon>
        <taxon>Bacteroidota</taxon>
        <taxon>Cytophagia</taxon>
        <taxon>Cytophagales</taxon>
        <taxon>Cyclobacteriaceae</taxon>
        <taxon>Fontibacter</taxon>
    </lineage>
</organism>
<name>A0ABV6FQL4_9BACT</name>
<feature type="transmembrane region" description="Helical" evidence="6">
    <location>
        <begin position="14"/>
        <end position="32"/>
    </location>
</feature>
<feature type="transmembrane region" description="Helical" evidence="6">
    <location>
        <begin position="417"/>
        <end position="433"/>
    </location>
</feature>
<feature type="transmembrane region" description="Helical" evidence="6">
    <location>
        <begin position="44"/>
        <end position="63"/>
    </location>
</feature>
<keyword evidence="8" id="KW-1185">Reference proteome</keyword>
<feature type="transmembrane region" description="Helical" evidence="6">
    <location>
        <begin position="171"/>
        <end position="191"/>
    </location>
</feature>
<comment type="subcellular location">
    <subcellularLocation>
        <location evidence="1">Cell membrane</location>
        <topology evidence="1">Multi-pass membrane protein</topology>
    </subcellularLocation>
</comment>
<dbReference type="Proteomes" id="UP001589797">
    <property type="component" value="Unassembled WGS sequence"/>
</dbReference>
<dbReference type="PANTHER" id="PTHR30250:SF11">
    <property type="entry name" value="O-ANTIGEN TRANSPORTER-RELATED"/>
    <property type="match status" value="1"/>
</dbReference>
<protein>
    <submittedName>
        <fullName evidence="7">Oligosaccharide flippase family protein</fullName>
    </submittedName>
</protein>
<evidence type="ECO:0000256" key="6">
    <source>
        <dbReference type="SAM" id="Phobius"/>
    </source>
</evidence>
<feature type="transmembrane region" description="Helical" evidence="6">
    <location>
        <begin position="384"/>
        <end position="405"/>
    </location>
</feature>
<evidence type="ECO:0000256" key="2">
    <source>
        <dbReference type="ARBA" id="ARBA00022475"/>
    </source>
</evidence>
<feature type="transmembrane region" description="Helical" evidence="6">
    <location>
        <begin position="439"/>
        <end position="458"/>
    </location>
</feature>
<feature type="transmembrane region" description="Helical" evidence="6">
    <location>
        <begin position="84"/>
        <end position="105"/>
    </location>
</feature>
<feature type="transmembrane region" description="Helical" evidence="6">
    <location>
        <begin position="147"/>
        <end position="165"/>
    </location>
</feature>
<evidence type="ECO:0000313" key="7">
    <source>
        <dbReference type="EMBL" id="MFC0261600.1"/>
    </source>
</evidence>
<sequence length="477" mass="54250">MLKKIVQHKVFKNFSYLTFGTVVSQILGLITVLKITKVLHPDDYGSYTFIMAQGTLLMYIGDLGIRNVFIRTIARDPSKTNDMVYNGLLLRSLAVTLLCLIYIGYNYLLGSLDTVDLILVFAFAYISVFGKLFEMAYLGHQKMLPPAIINLIFSFIWFVFVFIIPESWIEVFFLLVVFFGLNAFKNLVFFLSLKRANLLLGPIPNFWKSSKAVVNESWPYFAMILIMLPFSKLSNNFLDINSTIEQVGYFNLSERFTGPVSIVLDMALTAIFPNLSALWITNQVQFRQVIQKGFKYYMLLGMTLCFGFTLFAGEILGLLFPASYAPAVIICQMQVWYFFLSSVDSLIGTILGATNNERKILKLAIVNSSISTPILFYGSTFGALGLATAFVGTFAIFQFYLWFTFKKTTSINVEDKILMWIFAIILFISSNFILSDFGILIKILFGFSTLFLMAAYLFKDKILAFYLRWQQSKTGKS</sequence>
<proteinExistence type="predicted"/>
<dbReference type="InterPro" id="IPR002797">
    <property type="entry name" value="Polysacc_synth"/>
</dbReference>
<comment type="caution">
    <text evidence="7">The sequence shown here is derived from an EMBL/GenBank/DDBJ whole genome shotgun (WGS) entry which is preliminary data.</text>
</comment>
<evidence type="ECO:0000256" key="3">
    <source>
        <dbReference type="ARBA" id="ARBA00022692"/>
    </source>
</evidence>
<gene>
    <name evidence="7" type="ORF">ACFFIP_02830</name>
</gene>
<feature type="transmembrane region" description="Helical" evidence="6">
    <location>
        <begin position="293"/>
        <end position="312"/>
    </location>
</feature>
<keyword evidence="2" id="KW-1003">Cell membrane</keyword>
<dbReference type="PANTHER" id="PTHR30250">
    <property type="entry name" value="PST FAMILY PREDICTED COLANIC ACID TRANSPORTER"/>
    <property type="match status" value="1"/>
</dbReference>
<dbReference type="InterPro" id="IPR050833">
    <property type="entry name" value="Poly_Biosynth_Transport"/>
</dbReference>
<dbReference type="Pfam" id="PF01943">
    <property type="entry name" value="Polysacc_synt"/>
    <property type="match status" value="1"/>
</dbReference>
<feature type="transmembrane region" description="Helical" evidence="6">
    <location>
        <begin position="212"/>
        <end position="230"/>
    </location>
</feature>
<dbReference type="EMBL" id="JBHLWI010000006">
    <property type="protein sequence ID" value="MFC0261600.1"/>
    <property type="molecule type" value="Genomic_DNA"/>
</dbReference>
<keyword evidence="5 6" id="KW-0472">Membrane</keyword>
<keyword evidence="3 6" id="KW-0812">Transmembrane</keyword>
<evidence type="ECO:0000313" key="8">
    <source>
        <dbReference type="Proteomes" id="UP001589797"/>
    </source>
</evidence>
<evidence type="ECO:0000256" key="5">
    <source>
        <dbReference type="ARBA" id="ARBA00023136"/>
    </source>
</evidence>
<evidence type="ECO:0000256" key="1">
    <source>
        <dbReference type="ARBA" id="ARBA00004651"/>
    </source>
</evidence>
<accession>A0ABV6FQL4</accession>
<dbReference type="RefSeq" id="WP_382386048.1">
    <property type="nucleotide sequence ID" value="NZ_JBHLWI010000006.1"/>
</dbReference>
<keyword evidence="4 6" id="KW-1133">Transmembrane helix</keyword>